<reference evidence="1 3" key="2">
    <citation type="journal article" date="2013" name="Nature">
        <title>Insights into bilaterian evolution from three spiralian genomes.</title>
        <authorList>
            <person name="Simakov O."/>
            <person name="Marletaz F."/>
            <person name="Cho S.J."/>
            <person name="Edsinger-Gonzales E."/>
            <person name="Havlak P."/>
            <person name="Hellsten U."/>
            <person name="Kuo D.H."/>
            <person name="Larsson T."/>
            <person name="Lv J."/>
            <person name="Arendt D."/>
            <person name="Savage R."/>
            <person name="Osoegawa K."/>
            <person name="de Jong P."/>
            <person name="Grimwood J."/>
            <person name="Chapman J.A."/>
            <person name="Shapiro H."/>
            <person name="Aerts A."/>
            <person name="Otillar R.P."/>
            <person name="Terry A.Y."/>
            <person name="Boore J.L."/>
            <person name="Grigoriev I.V."/>
            <person name="Lindberg D.R."/>
            <person name="Seaver E.C."/>
            <person name="Weisblat D.A."/>
            <person name="Putnam N.H."/>
            <person name="Rokhsar D.S."/>
        </authorList>
    </citation>
    <scope>NUCLEOTIDE SEQUENCE</scope>
</reference>
<evidence type="ECO:0000313" key="1">
    <source>
        <dbReference type="EMBL" id="ESO01890.1"/>
    </source>
</evidence>
<reference evidence="2" key="3">
    <citation type="submission" date="2015-06" db="UniProtKB">
        <authorList>
            <consortium name="EnsemblMetazoa"/>
        </authorList>
    </citation>
    <scope>IDENTIFICATION</scope>
</reference>
<dbReference type="EnsemblMetazoa" id="HelroT161080">
    <property type="protein sequence ID" value="HelroP161080"/>
    <property type="gene ID" value="HelroG161080"/>
</dbReference>
<dbReference type="OrthoDB" id="6223661at2759"/>
<reference evidence="3" key="1">
    <citation type="submission" date="2012-12" db="EMBL/GenBank/DDBJ databases">
        <authorList>
            <person name="Hellsten U."/>
            <person name="Grimwood J."/>
            <person name="Chapman J.A."/>
            <person name="Shapiro H."/>
            <person name="Aerts A."/>
            <person name="Otillar R.P."/>
            <person name="Terry A.Y."/>
            <person name="Boore J.L."/>
            <person name="Simakov O."/>
            <person name="Marletaz F."/>
            <person name="Cho S.-J."/>
            <person name="Edsinger-Gonzales E."/>
            <person name="Havlak P."/>
            <person name="Kuo D.-H."/>
            <person name="Larsson T."/>
            <person name="Lv J."/>
            <person name="Arendt D."/>
            <person name="Savage R."/>
            <person name="Osoegawa K."/>
            <person name="de Jong P."/>
            <person name="Lindberg D.R."/>
            <person name="Seaver E.C."/>
            <person name="Weisblat D.A."/>
            <person name="Putnam N.H."/>
            <person name="Grigoriev I.V."/>
            <person name="Rokhsar D.S."/>
        </authorList>
    </citation>
    <scope>NUCLEOTIDE SEQUENCE</scope>
</reference>
<organism evidence="2 3">
    <name type="scientific">Helobdella robusta</name>
    <name type="common">Californian leech</name>
    <dbReference type="NCBI Taxonomy" id="6412"/>
    <lineage>
        <taxon>Eukaryota</taxon>
        <taxon>Metazoa</taxon>
        <taxon>Spiralia</taxon>
        <taxon>Lophotrochozoa</taxon>
        <taxon>Annelida</taxon>
        <taxon>Clitellata</taxon>
        <taxon>Hirudinea</taxon>
        <taxon>Rhynchobdellida</taxon>
        <taxon>Glossiphoniidae</taxon>
        <taxon>Helobdella</taxon>
    </lineage>
</organism>
<protein>
    <submittedName>
        <fullName evidence="1 2">Uncharacterized protein</fullName>
    </submittedName>
</protein>
<dbReference type="EMBL" id="KB096742">
    <property type="protein sequence ID" value="ESO01890.1"/>
    <property type="molecule type" value="Genomic_DNA"/>
</dbReference>
<dbReference type="InParanoid" id="T1ER29"/>
<keyword evidence="3" id="KW-1185">Reference proteome</keyword>
<gene>
    <name evidence="2" type="primary">20199029</name>
    <name evidence="1" type="ORF">HELRODRAFT_161080</name>
</gene>
<dbReference type="CTD" id="20199029"/>
<dbReference type="KEGG" id="hro:HELRODRAFT_161080"/>
<dbReference type="GeneID" id="20199029"/>
<sequence>MQLIYGDVFEVLLLENVAEQSVDTLEALRKWLLKSVAGSSIDIEVGCCGVVSQHSSMNFANRWVLRSALNFVSNGEIVREVNREFQRKRPEKAKANLAKDCLTRVKKKREQFPLITNQ</sequence>
<dbReference type="PANTHER" id="PTHR10725:SF74">
    <property type="entry name" value="ERAP1-LIKE C-TERMINAL DOMAIN-CONTAINING PROTEIN"/>
    <property type="match status" value="1"/>
</dbReference>
<accession>T1ER29</accession>
<evidence type="ECO:0000313" key="3">
    <source>
        <dbReference type="Proteomes" id="UP000015101"/>
    </source>
</evidence>
<dbReference type="HOGENOM" id="CLU_2075689_0_0_1"/>
<dbReference type="Proteomes" id="UP000015101">
    <property type="component" value="Unassembled WGS sequence"/>
</dbReference>
<dbReference type="AlphaFoldDB" id="T1ER29"/>
<dbReference type="PANTHER" id="PTHR10725">
    <property type="entry name" value="THAP DOMAIN-CONTAINING PROTEIN 9"/>
    <property type="match status" value="1"/>
</dbReference>
<evidence type="ECO:0000313" key="2">
    <source>
        <dbReference type="EnsemblMetazoa" id="HelroP161080"/>
    </source>
</evidence>
<name>T1ER29_HELRO</name>
<proteinExistence type="predicted"/>
<dbReference type="EMBL" id="AMQM01000745">
    <property type="status" value="NOT_ANNOTATED_CDS"/>
    <property type="molecule type" value="Genomic_DNA"/>
</dbReference>
<dbReference type="RefSeq" id="XP_009019298.1">
    <property type="nucleotide sequence ID" value="XM_009021050.1"/>
</dbReference>